<evidence type="ECO:0000256" key="3">
    <source>
        <dbReference type="ARBA" id="ARBA00022475"/>
    </source>
</evidence>
<dbReference type="PANTHER" id="PTHR43005">
    <property type="entry name" value="BLR7065 PROTEIN"/>
    <property type="match status" value="1"/>
</dbReference>
<dbReference type="PROSITE" id="PS50928">
    <property type="entry name" value="ABC_TM1"/>
    <property type="match status" value="1"/>
</dbReference>
<keyword evidence="2 7" id="KW-0813">Transport</keyword>
<comment type="similarity">
    <text evidence="7">Belongs to the binding-protein-dependent transport system permease family.</text>
</comment>
<comment type="subcellular location">
    <subcellularLocation>
        <location evidence="1 7">Cell membrane</location>
        <topology evidence="1 7">Multi-pass membrane protein</topology>
    </subcellularLocation>
</comment>
<dbReference type="Proteomes" id="UP000600247">
    <property type="component" value="Unassembled WGS sequence"/>
</dbReference>
<proteinExistence type="inferred from homology"/>
<evidence type="ECO:0000256" key="6">
    <source>
        <dbReference type="ARBA" id="ARBA00023136"/>
    </source>
</evidence>
<evidence type="ECO:0000256" key="1">
    <source>
        <dbReference type="ARBA" id="ARBA00004651"/>
    </source>
</evidence>
<dbReference type="PANTHER" id="PTHR43005:SF1">
    <property type="entry name" value="SPERMIDINE_PUTRESCINE TRANSPORT SYSTEM PERMEASE PROTEIN"/>
    <property type="match status" value="1"/>
</dbReference>
<comment type="caution">
    <text evidence="9">The sequence shown here is derived from an EMBL/GenBank/DDBJ whole genome shotgun (WGS) entry which is preliminary data.</text>
</comment>
<dbReference type="InterPro" id="IPR000515">
    <property type="entry name" value="MetI-like"/>
</dbReference>
<accession>A0A917HRW9</accession>
<feature type="transmembrane region" description="Helical" evidence="7">
    <location>
        <begin position="212"/>
        <end position="232"/>
    </location>
</feature>
<dbReference type="AlphaFoldDB" id="A0A917HRW9"/>
<keyword evidence="10" id="KW-1185">Reference proteome</keyword>
<evidence type="ECO:0000256" key="7">
    <source>
        <dbReference type="RuleBase" id="RU363032"/>
    </source>
</evidence>
<evidence type="ECO:0000256" key="5">
    <source>
        <dbReference type="ARBA" id="ARBA00022989"/>
    </source>
</evidence>
<evidence type="ECO:0000313" key="9">
    <source>
        <dbReference type="EMBL" id="GGG87131.1"/>
    </source>
</evidence>
<feature type="transmembrane region" description="Helical" evidence="7">
    <location>
        <begin position="252"/>
        <end position="279"/>
    </location>
</feature>
<gene>
    <name evidence="9" type="ORF">GCM10010918_51760</name>
</gene>
<evidence type="ECO:0000259" key="8">
    <source>
        <dbReference type="PROSITE" id="PS50928"/>
    </source>
</evidence>
<sequence length="287" mass="31921">MKEQGVKWLQLRMLGPAILFISLVSLYPFISGIIYSLKDGSLLNSGSFVGFANFAEIFRMSEFWKAFTFSIGFTICSVLGSYVVGLFLAVLLNMNIPGRGLFRVALLVPWVVSSVVSMVGWRSMIGDQTALVNTVIQAFGFEPILFLSSEKWAVFSVIMVKIWRSFPFMMVSLLATLQTINNDMYEAASIDGAGKWRTFVSITLQQLKTATFVSWILMSIWSFNDFDVLWLLTSGGPLDATQNLIIMSYKYAFIKSSTGIGSALGILSLIVLLALALILMRVQKKED</sequence>
<keyword evidence="3" id="KW-1003">Cell membrane</keyword>
<feature type="transmembrane region" description="Helical" evidence="7">
    <location>
        <begin position="104"/>
        <end position="124"/>
    </location>
</feature>
<evidence type="ECO:0000256" key="2">
    <source>
        <dbReference type="ARBA" id="ARBA00022448"/>
    </source>
</evidence>
<dbReference type="CDD" id="cd06261">
    <property type="entry name" value="TM_PBP2"/>
    <property type="match status" value="1"/>
</dbReference>
<dbReference type="GO" id="GO:0005886">
    <property type="term" value="C:plasma membrane"/>
    <property type="evidence" value="ECO:0007669"/>
    <property type="project" value="UniProtKB-SubCell"/>
</dbReference>
<dbReference type="RefSeq" id="WP_188892581.1">
    <property type="nucleotide sequence ID" value="NZ_BMHY01000017.1"/>
</dbReference>
<dbReference type="Gene3D" id="1.10.3720.10">
    <property type="entry name" value="MetI-like"/>
    <property type="match status" value="1"/>
</dbReference>
<protein>
    <submittedName>
        <fullName evidence="9">ABC transporter permease</fullName>
    </submittedName>
</protein>
<feature type="transmembrane region" description="Helical" evidence="7">
    <location>
        <begin position="12"/>
        <end position="37"/>
    </location>
</feature>
<dbReference type="EMBL" id="BMHY01000017">
    <property type="protein sequence ID" value="GGG87131.1"/>
    <property type="molecule type" value="Genomic_DNA"/>
</dbReference>
<reference evidence="9 10" key="1">
    <citation type="journal article" date="2014" name="Int. J. Syst. Evol. Microbiol.">
        <title>Complete genome sequence of Corynebacterium casei LMG S-19264T (=DSM 44701T), isolated from a smear-ripened cheese.</title>
        <authorList>
            <consortium name="US DOE Joint Genome Institute (JGI-PGF)"/>
            <person name="Walter F."/>
            <person name="Albersmeier A."/>
            <person name="Kalinowski J."/>
            <person name="Ruckert C."/>
        </authorList>
    </citation>
    <scope>NUCLEOTIDE SEQUENCE [LARGE SCALE GENOMIC DNA]</scope>
    <source>
        <strain evidence="9 10">CGMCC 1.15286</strain>
    </source>
</reference>
<keyword evidence="4 7" id="KW-0812">Transmembrane</keyword>
<keyword evidence="5 7" id="KW-1133">Transmembrane helix</keyword>
<evidence type="ECO:0000256" key="4">
    <source>
        <dbReference type="ARBA" id="ARBA00022692"/>
    </source>
</evidence>
<dbReference type="GO" id="GO:0055085">
    <property type="term" value="P:transmembrane transport"/>
    <property type="evidence" value="ECO:0007669"/>
    <property type="project" value="InterPro"/>
</dbReference>
<evidence type="ECO:0000313" key="10">
    <source>
        <dbReference type="Proteomes" id="UP000600247"/>
    </source>
</evidence>
<dbReference type="Pfam" id="PF00528">
    <property type="entry name" value="BPD_transp_1"/>
    <property type="match status" value="1"/>
</dbReference>
<keyword evidence="6 7" id="KW-0472">Membrane</keyword>
<feature type="domain" description="ABC transmembrane type-1" evidence="8">
    <location>
        <begin position="67"/>
        <end position="279"/>
    </location>
</feature>
<name>A0A917HRW9_9BACL</name>
<dbReference type="InterPro" id="IPR035906">
    <property type="entry name" value="MetI-like_sf"/>
</dbReference>
<dbReference type="SUPFAM" id="SSF161098">
    <property type="entry name" value="MetI-like"/>
    <property type="match status" value="1"/>
</dbReference>
<organism evidence="9 10">
    <name type="scientific">Paenibacillus radicis</name>
    <name type="common">ex Gao et al. 2016</name>
    <dbReference type="NCBI Taxonomy" id="1737354"/>
    <lineage>
        <taxon>Bacteria</taxon>
        <taxon>Bacillati</taxon>
        <taxon>Bacillota</taxon>
        <taxon>Bacilli</taxon>
        <taxon>Bacillales</taxon>
        <taxon>Paenibacillaceae</taxon>
        <taxon>Paenibacillus</taxon>
    </lineage>
</organism>
<feature type="transmembrane region" description="Helical" evidence="7">
    <location>
        <begin position="66"/>
        <end position="92"/>
    </location>
</feature>